<proteinExistence type="predicted"/>
<evidence type="ECO:0000256" key="2">
    <source>
        <dbReference type="ARBA" id="ARBA00022475"/>
    </source>
</evidence>
<evidence type="ECO:0000313" key="8">
    <source>
        <dbReference type="Proteomes" id="UP000233440"/>
    </source>
</evidence>
<dbReference type="Pfam" id="PF02361">
    <property type="entry name" value="CbiQ"/>
    <property type="match status" value="1"/>
</dbReference>
<gene>
    <name evidence="7" type="ORF">CWO92_04285</name>
</gene>
<keyword evidence="5 6" id="KW-0472">Membrane</keyword>
<protein>
    <submittedName>
        <fullName evidence="7">Cobalt ABC transporter permease</fullName>
    </submittedName>
</protein>
<dbReference type="EMBL" id="PIQO01000002">
    <property type="protein sequence ID" value="PKR86324.1"/>
    <property type="molecule type" value="Genomic_DNA"/>
</dbReference>
<feature type="transmembrane region" description="Helical" evidence="6">
    <location>
        <begin position="235"/>
        <end position="254"/>
    </location>
</feature>
<accession>A0A2N3LP48</accession>
<reference evidence="7 8" key="1">
    <citation type="submission" date="2017-11" db="EMBL/GenBank/DDBJ databases">
        <title>Bacillus camelliae sp. nov., isolated from pu'er tea.</title>
        <authorList>
            <person name="Niu L."/>
        </authorList>
    </citation>
    <scope>NUCLEOTIDE SEQUENCE [LARGE SCALE GENOMIC DNA]</scope>
    <source>
        <strain evidence="7 8">7578-1</strain>
    </source>
</reference>
<evidence type="ECO:0000256" key="4">
    <source>
        <dbReference type="ARBA" id="ARBA00022989"/>
    </source>
</evidence>
<evidence type="ECO:0000256" key="3">
    <source>
        <dbReference type="ARBA" id="ARBA00022692"/>
    </source>
</evidence>
<dbReference type="GO" id="GO:0005886">
    <property type="term" value="C:plasma membrane"/>
    <property type="evidence" value="ECO:0007669"/>
    <property type="project" value="UniProtKB-ARBA"/>
</dbReference>
<keyword evidence="2" id="KW-1003">Cell membrane</keyword>
<keyword evidence="3 6" id="KW-0812">Transmembrane</keyword>
<dbReference type="OrthoDB" id="166227at2"/>
<dbReference type="InterPro" id="IPR051611">
    <property type="entry name" value="ECF_transporter_component"/>
</dbReference>
<feature type="transmembrane region" description="Helical" evidence="6">
    <location>
        <begin position="62"/>
        <end position="83"/>
    </location>
</feature>
<evidence type="ECO:0000256" key="1">
    <source>
        <dbReference type="ARBA" id="ARBA00004141"/>
    </source>
</evidence>
<evidence type="ECO:0000313" key="7">
    <source>
        <dbReference type="EMBL" id="PKR86324.1"/>
    </source>
</evidence>
<organism evidence="7 8">
    <name type="scientific">Heyndrickxia camelliae</name>
    <dbReference type="NCBI Taxonomy" id="1707093"/>
    <lineage>
        <taxon>Bacteria</taxon>
        <taxon>Bacillati</taxon>
        <taxon>Bacillota</taxon>
        <taxon>Bacilli</taxon>
        <taxon>Bacillales</taxon>
        <taxon>Bacillaceae</taxon>
        <taxon>Heyndrickxia</taxon>
    </lineage>
</organism>
<dbReference type="PANTHER" id="PTHR34857">
    <property type="entry name" value="SLL0384 PROTEIN"/>
    <property type="match status" value="1"/>
</dbReference>
<name>A0A2N3LP48_9BACI</name>
<feature type="transmembrane region" description="Helical" evidence="6">
    <location>
        <begin position="23"/>
        <end position="55"/>
    </location>
</feature>
<dbReference type="InterPro" id="IPR003339">
    <property type="entry name" value="ABC/ECF_trnsptr_transmembrane"/>
</dbReference>
<feature type="transmembrane region" description="Helical" evidence="6">
    <location>
        <begin position="103"/>
        <end position="126"/>
    </location>
</feature>
<sequence>MQSMTLYVEKNSLIHKIDPISKLLFVVISIAISYIVPTISVVLGSVVISILLLIIGKVFRHILPIIGVSLILILSIIIVQGLFHPESKTPLFTLGGIVFYKEGISYALLLTLRVINMLCAFGVLILTTKPDELIETLIKKGMSPKLGYIFLSVLQIVPQMRATMGKITDAQRSRGMETQGNVWIRMKALFPLIGPVVLNSLNDTRERAIALEIRGFNAKGVKTFYNPSRNYPYRIAIKFGLILVLILAIVWRVWK</sequence>
<keyword evidence="4 6" id="KW-1133">Transmembrane helix</keyword>
<evidence type="ECO:0000256" key="5">
    <source>
        <dbReference type="ARBA" id="ARBA00023136"/>
    </source>
</evidence>
<comment type="subcellular location">
    <subcellularLocation>
        <location evidence="1">Membrane</location>
        <topology evidence="1">Multi-pass membrane protein</topology>
    </subcellularLocation>
</comment>
<dbReference type="PANTHER" id="PTHR34857:SF2">
    <property type="entry name" value="SLL0384 PROTEIN"/>
    <property type="match status" value="1"/>
</dbReference>
<evidence type="ECO:0000256" key="6">
    <source>
        <dbReference type="SAM" id="Phobius"/>
    </source>
</evidence>
<keyword evidence="8" id="KW-1185">Reference proteome</keyword>
<dbReference type="CDD" id="cd16914">
    <property type="entry name" value="EcfT"/>
    <property type="match status" value="1"/>
</dbReference>
<dbReference type="Proteomes" id="UP000233440">
    <property type="component" value="Unassembled WGS sequence"/>
</dbReference>
<dbReference type="AlphaFoldDB" id="A0A2N3LP48"/>
<comment type="caution">
    <text evidence="7">The sequence shown here is derived from an EMBL/GenBank/DDBJ whole genome shotgun (WGS) entry which is preliminary data.</text>
</comment>